<dbReference type="Proteomes" id="UP000199426">
    <property type="component" value="Unassembled WGS sequence"/>
</dbReference>
<dbReference type="Proteomes" id="UP000251670">
    <property type="component" value="Unassembled WGS sequence"/>
</dbReference>
<name>A0A2X2VN73_CHRJE</name>
<reference evidence="2 4" key="2">
    <citation type="submission" date="2018-06" db="EMBL/GenBank/DDBJ databases">
        <authorList>
            <consortium name="Pathogen Informatics"/>
            <person name="Doyle S."/>
        </authorList>
    </citation>
    <scope>NUCLEOTIDE SEQUENCE [LARGE SCALE GENOMIC DNA]</scope>
    <source>
        <strain evidence="2 4">NCTC13492</strain>
    </source>
</reference>
<dbReference type="AlphaFoldDB" id="A0A2X2VN73"/>
<evidence type="ECO:0000313" key="2">
    <source>
        <dbReference type="EMBL" id="SQB26613.1"/>
    </source>
</evidence>
<accession>A0A2X2VN73</accession>
<dbReference type="EMBL" id="FNEG01000002">
    <property type="protein sequence ID" value="SDI69473.1"/>
    <property type="molecule type" value="Genomic_DNA"/>
</dbReference>
<dbReference type="STRING" id="445960.SAMN05421542_1765"/>
<evidence type="ECO:0000313" key="4">
    <source>
        <dbReference type="Proteomes" id="UP000251670"/>
    </source>
</evidence>
<dbReference type="EMBL" id="UAWB01000001">
    <property type="protein sequence ID" value="SQB26613.1"/>
    <property type="molecule type" value="Genomic_DNA"/>
</dbReference>
<evidence type="ECO:0000313" key="1">
    <source>
        <dbReference type="EMBL" id="SDI69473.1"/>
    </source>
</evidence>
<sequence length="121" mass="13984">METNVQYQEPLQYAEVYISDMLELKNIFLQAQNTGKVSTEFGLPFLLAKKKEEVIAFASLVMNEKGGIAFKIYDKTGEQNAEKKNFISRVESYFKKNNTANFRNPEQLKNSICKMVSWLNQ</sequence>
<protein>
    <submittedName>
        <fullName evidence="2">Uncharacterized protein</fullName>
    </submittedName>
</protein>
<keyword evidence="3" id="KW-1185">Reference proteome</keyword>
<dbReference type="RefSeq" id="WP_089735514.1">
    <property type="nucleotide sequence ID" value="NZ_FNEG01000002.1"/>
</dbReference>
<proteinExistence type="predicted"/>
<gene>
    <name evidence="2" type="ORF">NCTC13492_00286</name>
    <name evidence="1" type="ORF">SAMN05421542_1765</name>
</gene>
<organism evidence="2 4">
    <name type="scientific">Chryseobacterium jejuense</name>
    <dbReference type="NCBI Taxonomy" id="445960"/>
    <lineage>
        <taxon>Bacteria</taxon>
        <taxon>Pseudomonadati</taxon>
        <taxon>Bacteroidota</taxon>
        <taxon>Flavobacteriia</taxon>
        <taxon>Flavobacteriales</taxon>
        <taxon>Weeksellaceae</taxon>
        <taxon>Chryseobacterium group</taxon>
        <taxon>Chryseobacterium</taxon>
    </lineage>
</organism>
<evidence type="ECO:0000313" key="3">
    <source>
        <dbReference type="Proteomes" id="UP000199426"/>
    </source>
</evidence>
<dbReference type="OrthoDB" id="1363959at2"/>
<reference evidence="1 3" key="1">
    <citation type="submission" date="2016-10" db="EMBL/GenBank/DDBJ databases">
        <authorList>
            <person name="Varghese N."/>
            <person name="Submissions S."/>
        </authorList>
    </citation>
    <scope>NUCLEOTIDE SEQUENCE [LARGE SCALE GENOMIC DNA]</scope>
    <source>
        <strain evidence="1 3">DSM 19299</strain>
    </source>
</reference>